<accession>M1UV83</accession>
<evidence type="ECO:0000313" key="3">
    <source>
        <dbReference type="Proteomes" id="UP000011760"/>
    </source>
</evidence>
<dbReference type="KEGG" id="ccn:H924_09395"/>
<gene>
    <name evidence="2" type="ORF">H924_09395</name>
</gene>
<evidence type="ECO:0008006" key="4">
    <source>
        <dbReference type="Google" id="ProtNLM"/>
    </source>
</evidence>
<organism evidence="2 3">
    <name type="scientific">Corynebacterium callunae DSM 20147</name>
    <dbReference type="NCBI Taxonomy" id="1121353"/>
    <lineage>
        <taxon>Bacteria</taxon>
        <taxon>Bacillati</taxon>
        <taxon>Actinomycetota</taxon>
        <taxon>Actinomycetes</taxon>
        <taxon>Mycobacteriales</taxon>
        <taxon>Corynebacteriaceae</taxon>
        <taxon>Corynebacterium</taxon>
    </lineage>
</organism>
<dbReference type="AlphaFoldDB" id="M1UV83"/>
<dbReference type="eggNOG" id="ENOG5031KBW">
    <property type="taxonomic scope" value="Bacteria"/>
</dbReference>
<proteinExistence type="predicted"/>
<dbReference type="HOGENOM" id="CLU_042647_0_0_11"/>
<keyword evidence="3" id="KW-1185">Reference proteome</keyword>
<reference evidence="2 3" key="1">
    <citation type="submission" date="2013-02" db="EMBL/GenBank/DDBJ databases">
        <title>The complete genome sequence of Corynebacterium callunae DSM 20147.</title>
        <authorList>
            <person name="Ruckert C."/>
            <person name="Albersmeier A."/>
            <person name="Kalinowski J."/>
        </authorList>
    </citation>
    <scope>NUCLEOTIDE SEQUENCE [LARGE SCALE GENOMIC DNA]</scope>
    <source>
        <strain evidence="2 3">DSM 20147</strain>
    </source>
</reference>
<feature type="coiled-coil region" evidence="1">
    <location>
        <begin position="141"/>
        <end position="170"/>
    </location>
</feature>
<dbReference type="PATRIC" id="fig|1121353.3.peg.1917"/>
<dbReference type="RefSeq" id="WP_015651748.1">
    <property type="nucleotide sequence ID" value="NC_020506.1"/>
</dbReference>
<evidence type="ECO:0000313" key="2">
    <source>
        <dbReference type="EMBL" id="AGG67317.1"/>
    </source>
</evidence>
<evidence type="ECO:0000256" key="1">
    <source>
        <dbReference type="SAM" id="Coils"/>
    </source>
</evidence>
<sequence>MTTSYELPTNPGFSSSEIRYRADLVEEIIKKLSLSAQMGWTPQDLRHELKVHVDPLLNTVINEQVGAIPPELFDYWWNQTTPDPLPMPSVTTLQAIINGLNQLEPLPDWPLLPSPFRSELDCPAFADTAHYGIRLEISRLLKNAESTNLEAEAQHLLMEAEKHYQRLRCETLLRRSYNSTSLQEEKVIAKRIYLPAPWVRKQFQLLFATAAAYDCGAWIFTKSGIATVIGVEDDVIHVAELFESLNRQRERFMKLMSIQPVAHSTESTSSLRRTFMSNYTAQMSEILFDAFKSVLSELEKEAPNASQSLHAACVDRRNNFRLSMPDFYSSRNSWEELMRYAIDR</sequence>
<dbReference type="EMBL" id="CP004354">
    <property type="protein sequence ID" value="AGG67317.1"/>
    <property type="molecule type" value="Genomic_DNA"/>
</dbReference>
<dbReference type="OrthoDB" id="3508128at2"/>
<dbReference type="STRING" id="1121353.H924_09395"/>
<name>M1UV83_9CORY</name>
<keyword evidence="1" id="KW-0175">Coiled coil</keyword>
<protein>
    <recommendedName>
        <fullName evidence="4">DUF2786 domain-containing protein</fullName>
    </recommendedName>
</protein>
<dbReference type="Proteomes" id="UP000011760">
    <property type="component" value="Chromosome"/>
</dbReference>